<evidence type="ECO:0000259" key="5">
    <source>
        <dbReference type="PROSITE" id="PS51352"/>
    </source>
</evidence>
<evidence type="ECO:0000313" key="6">
    <source>
        <dbReference type="EMBL" id="ACU03540.1"/>
    </source>
</evidence>
<dbReference type="Proteomes" id="UP000000852">
    <property type="component" value="Chromosome"/>
</dbReference>
<dbReference type="InterPro" id="IPR050553">
    <property type="entry name" value="Thioredoxin_ResA/DsbE_sf"/>
</dbReference>
<dbReference type="PROSITE" id="PS51352">
    <property type="entry name" value="THIOREDOXIN_2"/>
    <property type="match status" value="1"/>
</dbReference>
<dbReference type="GO" id="GO:0016491">
    <property type="term" value="F:oxidoreductase activity"/>
    <property type="evidence" value="ECO:0007669"/>
    <property type="project" value="InterPro"/>
</dbReference>
<dbReference type="InterPro" id="IPR013766">
    <property type="entry name" value="Thioredoxin_domain"/>
</dbReference>
<gene>
    <name evidence="6" type="ordered locus">Phep_1325</name>
</gene>
<dbReference type="InterPro" id="IPR036249">
    <property type="entry name" value="Thioredoxin-like_sf"/>
</dbReference>
<name>C6XSX9_PEDHD</name>
<dbReference type="KEGG" id="phe:Phep_1325"/>
<keyword evidence="7" id="KW-1185">Reference proteome</keyword>
<sequence length="189" mass="21977">MKLSFISILLYVVPVALKFVSVILFLFPIALKAQQDQDTLTKIGDRVPEFSFELEKGKMANISDYKGRLILINLFATWCPPCNTELPLVQKQIWEKYKDNPKFVFFVFGREEGWDILVPYKQKKGFTFPILPDKDRGIFKKFAIQSIPRNIIVDQDGKIIYQSVGYTEKEFAEMVTLIERNLKQQDQGK</sequence>
<dbReference type="SUPFAM" id="SSF52833">
    <property type="entry name" value="Thioredoxin-like"/>
    <property type="match status" value="1"/>
</dbReference>
<comment type="subcellular location">
    <subcellularLocation>
        <location evidence="1">Cell envelope</location>
    </subcellularLocation>
</comment>
<evidence type="ECO:0000256" key="3">
    <source>
        <dbReference type="ARBA" id="ARBA00023284"/>
    </source>
</evidence>
<evidence type="ECO:0000256" key="4">
    <source>
        <dbReference type="SAM" id="Phobius"/>
    </source>
</evidence>
<proteinExistence type="predicted"/>
<keyword evidence="2" id="KW-0201">Cytochrome c-type biogenesis</keyword>
<feature type="transmembrane region" description="Helical" evidence="4">
    <location>
        <begin position="6"/>
        <end position="27"/>
    </location>
</feature>
<keyword evidence="4" id="KW-1133">Transmembrane helix</keyword>
<dbReference type="HOGENOM" id="CLU_042529_11_3_10"/>
<dbReference type="CDD" id="cd02966">
    <property type="entry name" value="TlpA_like_family"/>
    <property type="match status" value="1"/>
</dbReference>
<dbReference type="InterPro" id="IPR013740">
    <property type="entry name" value="Redoxin"/>
</dbReference>
<dbReference type="GO" id="GO:0030313">
    <property type="term" value="C:cell envelope"/>
    <property type="evidence" value="ECO:0007669"/>
    <property type="project" value="UniProtKB-SubCell"/>
</dbReference>
<organism evidence="6 7">
    <name type="scientific">Pedobacter heparinus (strain ATCC 13125 / DSM 2366 / CIP 104194 / JCM 7457 / NBRC 12017 / NCIMB 9290 / NRRL B-14731 / HIM 762-3)</name>
    <dbReference type="NCBI Taxonomy" id="485917"/>
    <lineage>
        <taxon>Bacteria</taxon>
        <taxon>Pseudomonadati</taxon>
        <taxon>Bacteroidota</taxon>
        <taxon>Sphingobacteriia</taxon>
        <taxon>Sphingobacteriales</taxon>
        <taxon>Sphingobacteriaceae</taxon>
        <taxon>Pedobacter</taxon>
    </lineage>
</organism>
<dbReference type="Pfam" id="PF08534">
    <property type="entry name" value="Redoxin"/>
    <property type="match status" value="1"/>
</dbReference>
<keyword evidence="4" id="KW-0472">Membrane</keyword>
<evidence type="ECO:0000313" key="7">
    <source>
        <dbReference type="Proteomes" id="UP000000852"/>
    </source>
</evidence>
<dbReference type="RefSeq" id="WP_012781484.1">
    <property type="nucleotide sequence ID" value="NC_013061.1"/>
</dbReference>
<dbReference type="GO" id="GO:0017004">
    <property type="term" value="P:cytochrome complex assembly"/>
    <property type="evidence" value="ECO:0007669"/>
    <property type="project" value="UniProtKB-KW"/>
</dbReference>
<evidence type="ECO:0000256" key="1">
    <source>
        <dbReference type="ARBA" id="ARBA00004196"/>
    </source>
</evidence>
<keyword evidence="4" id="KW-0812">Transmembrane</keyword>
<dbReference type="OrthoDB" id="9815205at2"/>
<dbReference type="AlphaFoldDB" id="C6XSX9"/>
<dbReference type="EMBL" id="CP001681">
    <property type="protein sequence ID" value="ACU03540.1"/>
    <property type="molecule type" value="Genomic_DNA"/>
</dbReference>
<dbReference type="PROSITE" id="PS00194">
    <property type="entry name" value="THIOREDOXIN_1"/>
    <property type="match status" value="1"/>
</dbReference>
<dbReference type="PANTHER" id="PTHR42852:SF17">
    <property type="entry name" value="THIOREDOXIN-LIKE PROTEIN HI_1115"/>
    <property type="match status" value="1"/>
</dbReference>
<keyword evidence="3" id="KW-0676">Redox-active center</keyword>
<dbReference type="STRING" id="485917.Phep_1325"/>
<evidence type="ECO:0000256" key="2">
    <source>
        <dbReference type="ARBA" id="ARBA00022748"/>
    </source>
</evidence>
<reference evidence="6 7" key="1">
    <citation type="journal article" date="2009" name="Stand. Genomic Sci.">
        <title>Complete genome sequence of Pedobacter heparinus type strain (HIM 762-3).</title>
        <authorList>
            <person name="Han C."/>
            <person name="Spring S."/>
            <person name="Lapidus A."/>
            <person name="Del Rio T.G."/>
            <person name="Tice H."/>
            <person name="Copeland A."/>
            <person name="Cheng J.F."/>
            <person name="Lucas S."/>
            <person name="Chen F."/>
            <person name="Nolan M."/>
            <person name="Bruce D."/>
            <person name="Goodwin L."/>
            <person name="Pitluck S."/>
            <person name="Ivanova N."/>
            <person name="Mavromatis K."/>
            <person name="Mikhailova N."/>
            <person name="Pati A."/>
            <person name="Chen A."/>
            <person name="Palaniappan K."/>
            <person name="Land M."/>
            <person name="Hauser L."/>
            <person name="Chang Y.J."/>
            <person name="Jeffries C.C."/>
            <person name="Saunders E."/>
            <person name="Chertkov O."/>
            <person name="Brettin T."/>
            <person name="Goker M."/>
            <person name="Rohde M."/>
            <person name="Bristow J."/>
            <person name="Eisen J.A."/>
            <person name="Markowitz V."/>
            <person name="Hugenholtz P."/>
            <person name="Kyrpides N.C."/>
            <person name="Klenk H.P."/>
            <person name="Detter J.C."/>
        </authorList>
    </citation>
    <scope>NUCLEOTIDE SEQUENCE [LARGE SCALE GENOMIC DNA]</scope>
    <source>
        <strain evidence="7">ATCC 13125 / DSM 2366 / CIP 104194 / JCM 7457 / NBRC 12017 / NCIMB 9290 / NRRL B-14731 / HIM 762-3</strain>
    </source>
</reference>
<dbReference type="eggNOG" id="COG0526">
    <property type="taxonomic scope" value="Bacteria"/>
</dbReference>
<dbReference type="Gene3D" id="3.40.30.10">
    <property type="entry name" value="Glutaredoxin"/>
    <property type="match status" value="1"/>
</dbReference>
<feature type="domain" description="Thioredoxin" evidence="5">
    <location>
        <begin position="41"/>
        <end position="183"/>
    </location>
</feature>
<dbReference type="InterPro" id="IPR017937">
    <property type="entry name" value="Thioredoxin_CS"/>
</dbReference>
<accession>C6XSX9</accession>
<dbReference type="PANTHER" id="PTHR42852">
    <property type="entry name" value="THIOL:DISULFIDE INTERCHANGE PROTEIN DSBE"/>
    <property type="match status" value="1"/>
</dbReference>
<protein>
    <submittedName>
        <fullName evidence="6">Redoxin domain protein</fullName>
    </submittedName>
</protein>